<reference evidence="2" key="1">
    <citation type="journal article" date="2022" name="Mol. Ecol. Resour.">
        <title>The genomes of chicory, endive, great burdock and yacon provide insights into Asteraceae palaeo-polyploidization history and plant inulin production.</title>
        <authorList>
            <person name="Fan W."/>
            <person name="Wang S."/>
            <person name="Wang H."/>
            <person name="Wang A."/>
            <person name="Jiang F."/>
            <person name="Liu H."/>
            <person name="Zhao H."/>
            <person name="Xu D."/>
            <person name="Zhang Y."/>
        </authorList>
    </citation>
    <scope>NUCLEOTIDE SEQUENCE [LARGE SCALE GENOMIC DNA]</scope>
    <source>
        <strain evidence="2">cv. Niubang</strain>
    </source>
</reference>
<gene>
    <name evidence="1" type="ORF">L6452_21530</name>
</gene>
<name>A0ACB9AWV4_ARCLA</name>
<protein>
    <submittedName>
        <fullName evidence="1">Uncharacterized protein</fullName>
    </submittedName>
</protein>
<proteinExistence type="predicted"/>
<sequence length="159" mass="17329">MVNTCNRQQNLPEGQIEDELTADQPALIATTEGAPATNVLGGGPEQIPRTNMASTNPIMEEVTMETRIRDSMMHSMNSAMTQQQKFFMKLLEDRDASHRQPETMDENIVNGSGGGPTVVVTEEQLGNESKGKVKGYTYKAFLGCNPKEFSGSTNPVACM</sequence>
<evidence type="ECO:0000313" key="1">
    <source>
        <dbReference type="EMBL" id="KAI3714574.1"/>
    </source>
</evidence>
<comment type="caution">
    <text evidence="1">The sequence shown here is derived from an EMBL/GenBank/DDBJ whole genome shotgun (WGS) entry which is preliminary data.</text>
</comment>
<dbReference type="Proteomes" id="UP001055879">
    <property type="component" value="Linkage Group LG07"/>
</dbReference>
<organism evidence="1 2">
    <name type="scientific">Arctium lappa</name>
    <name type="common">Greater burdock</name>
    <name type="synonym">Lappa major</name>
    <dbReference type="NCBI Taxonomy" id="4217"/>
    <lineage>
        <taxon>Eukaryota</taxon>
        <taxon>Viridiplantae</taxon>
        <taxon>Streptophyta</taxon>
        <taxon>Embryophyta</taxon>
        <taxon>Tracheophyta</taxon>
        <taxon>Spermatophyta</taxon>
        <taxon>Magnoliopsida</taxon>
        <taxon>eudicotyledons</taxon>
        <taxon>Gunneridae</taxon>
        <taxon>Pentapetalae</taxon>
        <taxon>asterids</taxon>
        <taxon>campanulids</taxon>
        <taxon>Asterales</taxon>
        <taxon>Asteraceae</taxon>
        <taxon>Carduoideae</taxon>
        <taxon>Cardueae</taxon>
        <taxon>Arctiinae</taxon>
        <taxon>Arctium</taxon>
    </lineage>
</organism>
<reference evidence="1 2" key="2">
    <citation type="journal article" date="2022" name="Mol. Ecol. Resour.">
        <title>The genomes of chicory, endive, great burdock and yacon provide insights into Asteraceae paleo-polyploidization history and plant inulin production.</title>
        <authorList>
            <person name="Fan W."/>
            <person name="Wang S."/>
            <person name="Wang H."/>
            <person name="Wang A."/>
            <person name="Jiang F."/>
            <person name="Liu H."/>
            <person name="Zhao H."/>
            <person name="Xu D."/>
            <person name="Zhang Y."/>
        </authorList>
    </citation>
    <scope>NUCLEOTIDE SEQUENCE [LARGE SCALE GENOMIC DNA]</scope>
    <source>
        <strain evidence="2">cv. Niubang</strain>
    </source>
</reference>
<evidence type="ECO:0000313" key="2">
    <source>
        <dbReference type="Proteomes" id="UP001055879"/>
    </source>
</evidence>
<dbReference type="EMBL" id="CM042053">
    <property type="protein sequence ID" value="KAI3714574.1"/>
    <property type="molecule type" value="Genomic_DNA"/>
</dbReference>
<keyword evidence="2" id="KW-1185">Reference proteome</keyword>
<accession>A0ACB9AWV4</accession>